<comment type="caution">
    <text evidence="1">The sequence shown here is derived from an EMBL/GenBank/DDBJ whole genome shotgun (WGS) entry which is preliminary data.</text>
</comment>
<evidence type="ECO:0000313" key="2">
    <source>
        <dbReference type="Proteomes" id="UP000649328"/>
    </source>
</evidence>
<proteinExistence type="predicted"/>
<evidence type="ECO:0000313" key="1">
    <source>
        <dbReference type="EMBL" id="KAF7999835.1"/>
    </source>
</evidence>
<accession>A0A8H7L9Y6</accession>
<sequence length="76" mass="8744">MSLPETPNNPGPFSVQHGYADIQFKTHTYLDKPTALPGHQSKALEFVSSKTDKEHQKKYGKQLFQFPRQHVVQIKH</sequence>
<keyword evidence="2" id="KW-1185">Reference proteome</keyword>
<organism evidence="1 2">
    <name type="scientific">Metschnikowia pulcherrima</name>
    <dbReference type="NCBI Taxonomy" id="27326"/>
    <lineage>
        <taxon>Eukaryota</taxon>
        <taxon>Fungi</taxon>
        <taxon>Dikarya</taxon>
        <taxon>Ascomycota</taxon>
        <taxon>Saccharomycotina</taxon>
        <taxon>Pichiomycetes</taxon>
        <taxon>Metschnikowiaceae</taxon>
        <taxon>Metschnikowia</taxon>
    </lineage>
</organism>
<name>A0A8H7L9Y6_9ASCO</name>
<gene>
    <name evidence="1" type="ORF">HF325_005684</name>
</gene>
<dbReference type="OrthoDB" id="4002254at2759"/>
<dbReference type="EMBL" id="JACBPP010000008">
    <property type="protein sequence ID" value="KAF7999835.1"/>
    <property type="molecule type" value="Genomic_DNA"/>
</dbReference>
<reference evidence="1" key="1">
    <citation type="submission" date="2020-10" db="EMBL/GenBank/DDBJ databases">
        <title>The Whole-Genome Sequence of Metschnikowia persimmonesis, a Novel Endophytic Yeast Species Isolated from Medicinal Plant Diospyros kaki Thumb.</title>
        <authorList>
            <person name="Rahmat E."/>
            <person name="Kang Y."/>
        </authorList>
    </citation>
    <scope>NUCLEOTIDE SEQUENCE</scope>
    <source>
        <strain evidence="1">KIOM G15050</strain>
    </source>
</reference>
<dbReference type="AlphaFoldDB" id="A0A8H7L9Y6"/>
<dbReference type="Proteomes" id="UP000649328">
    <property type="component" value="Unassembled WGS sequence"/>
</dbReference>
<protein>
    <submittedName>
        <fullName evidence="1">Uncharacterized protein</fullName>
    </submittedName>
</protein>